<comment type="catalytic activity">
    <reaction evidence="11">
        <text>L-threonyl-[protein] + GDP-beta-L-fucose = 3-O-(alpha-L-fucosyl)-L-threonyl-[protein] + GDP + H(+)</text>
        <dbReference type="Rhea" id="RHEA:70491"/>
        <dbReference type="Rhea" id="RHEA-COMP:11060"/>
        <dbReference type="Rhea" id="RHEA-COMP:17915"/>
        <dbReference type="ChEBI" id="CHEBI:15378"/>
        <dbReference type="ChEBI" id="CHEBI:30013"/>
        <dbReference type="ChEBI" id="CHEBI:57273"/>
        <dbReference type="ChEBI" id="CHEBI:58189"/>
        <dbReference type="ChEBI" id="CHEBI:189631"/>
        <dbReference type="EC" id="2.4.1.221"/>
    </reaction>
    <physiologicalReaction direction="left-to-right" evidence="11">
        <dbReference type="Rhea" id="RHEA:70492"/>
    </physiologicalReaction>
</comment>
<dbReference type="GO" id="GO:0006004">
    <property type="term" value="P:fucose metabolic process"/>
    <property type="evidence" value="ECO:0007669"/>
    <property type="project" value="UniProtKB-KW"/>
</dbReference>
<evidence type="ECO:0000256" key="6">
    <source>
        <dbReference type="ARBA" id="ARBA00023253"/>
    </source>
</evidence>
<evidence type="ECO:0000256" key="13">
    <source>
        <dbReference type="SAM" id="SignalP"/>
    </source>
</evidence>
<keyword evidence="14" id="KW-0328">Glycosyltransferase</keyword>
<organism evidence="14 15">
    <name type="scientific">Orchesella cincta</name>
    <name type="common">Springtail</name>
    <name type="synonym">Podura cincta</name>
    <dbReference type="NCBI Taxonomy" id="48709"/>
    <lineage>
        <taxon>Eukaryota</taxon>
        <taxon>Metazoa</taxon>
        <taxon>Ecdysozoa</taxon>
        <taxon>Arthropoda</taxon>
        <taxon>Hexapoda</taxon>
        <taxon>Collembola</taxon>
        <taxon>Entomobryomorpha</taxon>
        <taxon>Entomobryoidea</taxon>
        <taxon>Orchesellidae</taxon>
        <taxon>Orchesellinae</taxon>
        <taxon>Orchesella</taxon>
    </lineage>
</organism>
<keyword evidence="6" id="KW-0294">Fucose metabolism</keyword>
<comment type="subcellular location">
    <subcellularLocation>
        <location evidence="1">Endoplasmic reticulum</location>
    </subcellularLocation>
</comment>
<sequence>MTNSIQKTFQFQMQSHTSVLRFYHKHCHHIVSIVLLVLLVYGESGESTGSEDASLGHCDNKSCSKKSKRYLLYNVNPGEGFNLRRDIYIRVAPLVRSLNEHDKANEWVLVSKLPRCRCPAHFPYLCLRICVIFKVLPPWGALPHWRRTNPDVFYPWKTFFQLDKIREYVPALEIEEFMDAFGYDNPLDIVFQLQHYPFEEDGDWSDKIESGVTCDFDLAYKKNPGTKLFTGQFWNQPIQARAAKCMAFRGQSSALRKFITEKGYKSVMFDRAEVILWDSYGDSNFWIARESLVFASRLQQLALEFLKQNGLTPSINISFEGGTETSNNKSSTHLSIRREYLGTHLRRADFMLGRLASEIPSIPSTARQIIYKLKQLGLANVFIATDAAKMEVIELKNQIQSEMPGTTVYFFRSEKISDGECAILDQIICSFSKHFIGTRDSTFTLRIFEEREILGFSSNSNFNYLCPDQNEMNCEKATQWRKT</sequence>
<comment type="caution">
    <text evidence="14">The sequence shown here is derived from an EMBL/GenBank/DDBJ whole genome shotgun (WGS) entry which is preliminary data.</text>
</comment>
<evidence type="ECO:0000256" key="11">
    <source>
        <dbReference type="ARBA" id="ARBA00047273"/>
    </source>
</evidence>
<reference evidence="14 15" key="1">
    <citation type="journal article" date="2016" name="Genome Biol. Evol.">
        <title>Gene Family Evolution Reflects Adaptation to Soil Environmental Stressors in the Genome of the Collembolan Orchesella cincta.</title>
        <authorList>
            <person name="Faddeeva-Vakhrusheva A."/>
            <person name="Derks M.F."/>
            <person name="Anvar S.Y."/>
            <person name="Agamennone V."/>
            <person name="Suring W."/>
            <person name="Smit S."/>
            <person name="van Straalen N.M."/>
            <person name="Roelofs D."/>
        </authorList>
    </citation>
    <scope>NUCLEOTIDE SEQUENCE [LARGE SCALE GENOMIC DNA]</scope>
    <source>
        <tissue evidence="14">Mixed pool</tissue>
    </source>
</reference>
<evidence type="ECO:0000256" key="7">
    <source>
        <dbReference type="ARBA" id="ARBA00023277"/>
    </source>
</evidence>
<dbReference type="Gene3D" id="3.40.50.11350">
    <property type="match status" value="1"/>
</dbReference>
<accession>A0A1D2ND79</accession>
<keyword evidence="13" id="KW-0732">Signal</keyword>
<dbReference type="GO" id="GO:0005783">
    <property type="term" value="C:endoplasmic reticulum"/>
    <property type="evidence" value="ECO:0007669"/>
    <property type="project" value="UniProtKB-SubCell"/>
</dbReference>
<dbReference type="AlphaFoldDB" id="A0A1D2ND79"/>
<dbReference type="Proteomes" id="UP000094527">
    <property type="component" value="Unassembled WGS sequence"/>
</dbReference>
<keyword evidence="5" id="KW-0256">Endoplasmic reticulum</keyword>
<evidence type="ECO:0000256" key="10">
    <source>
        <dbReference type="ARBA" id="ARBA00033083"/>
    </source>
</evidence>
<dbReference type="InterPro" id="IPR019378">
    <property type="entry name" value="GDP-Fuc_O-FucTrfase"/>
</dbReference>
<dbReference type="PANTHER" id="PTHR13398">
    <property type="entry name" value="GDP-FUCOSE PROTEIN O-FUCOSYLTRANSFERASE 2"/>
    <property type="match status" value="1"/>
</dbReference>
<dbReference type="Gene3D" id="3.40.50.11340">
    <property type="match status" value="1"/>
</dbReference>
<feature type="signal peptide" evidence="13">
    <location>
        <begin position="1"/>
        <end position="42"/>
    </location>
</feature>
<dbReference type="OMA" id="RNAVWPI"/>
<evidence type="ECO:0000313" key="14">
    <source>
        <dbReference type="EMBL" id="ODN02946.1"/>
    </source>
</evidence>
<comment type="catalytic activity">
    <reaction evidence="12">
        <text>L-seryl-[protein] + GDP-beta-L-fucose = 3-O-(alpha-L-fucosyl)-L-seryl-[protein] + GDP + H(+)</text>
        <dbReference type="Rhea" id="RHEA:63644"/>
        <dbReference type="Rhea" id="RHEA-COMP:9863"/>
        <dbReference type="Rhea" id="RHEA-COMP:17914"/>
        <dbReference type="ChEBI" id="CHEBI:15378"/>
        <dbReference type="ChEBI" id="CHEBI:29999"/>
        <dbReference type="ChEBI" id="CHEBI:57273"/>
        <dbReference type="ChEBI" id="CHEBI:58189"/>
        <dbReference type="ChEBI" id="CHEBI:189632"/>
        <dbReference type="EC" id="2.4.1.221"/>
    </reaction>
    <physiologicalReaction direction="left-to-right" evidence="12">
        <dbReference type="Rhea" id="RHEA:63645"/>
    </physiologicalReaction>
</comment>
<comment type="pathway">
    <text evidence="2">Protein modification; protein glycosylation.</text>
</comment>
<dbReference type="Pfam" id="PF10250">
    <property type="entry name" value="O-FucT"/>
    <property type="match status" value="1"/>
</dbReference>
<proteinExistence type="inferred from homology"/>
<dbReference type="OrthoDB" id="422368at2759"/>
<dbReference type="STRING" id="48709.A0A1D2ND79"/>
<evidence type="ECO:0000256" key="5">
    <source>
        <dbReference type="ARBA" id="ARBA00022824"/>
    </source>
</evidence>
<evidence type="ECO:0000313" key="15">
    <source>
        <dbReference type="Proteomes" id="UP000094527"/>
    </source>
</evidence>
<protein>
    <recommendedName>
        <fullName evidence="9">GDP-fucose protein O-fucosyltransferase 2</fullName>
        <ecNumber evidence="3">2.4.1.221</ecNumber>
    </recommendedName>
    <alternativeName>
        <fullName evidence="10">Peptide-O-fucosyltransferase 2</fullName>
    </alternativeName>
</protein>
<keyword evidence="15" id="KW-1185">Reference proteome</keyword>
<dbReference type="GO" id="GO:0046922">
    <property type="term" value="F:peptide-O-fucosyltransferase activity"/>
    <property type="evidence" value="ECO:0007669"/>
    <property type="project" value="UniProtKB-EC"/>
</dbReference>
<keyword evidence="4 14" id="KW-0808">Transferase</keyword>
<dbReference type="EMBL" id="LJIJ01000092">
    <property type="protein sequence ID" value="ODN02946.1"/>
    <property type="molecule type" value="Genomic_DNA"/>
</dbReference>
<evidence type="ECO:0000256" key="2">
    <source>
        <dbReference type="ARBA" id="ARBA00004922"/>
    </source>
</evidence>
<feature type="chain" id="PRO_5008905387" description="GDP-fucose protein O-fucosyltransferase 2" evidence="13">
    <location>
        <begin position="43"/>
        <end position="483"/>
    </location>
</feature>
<evidence type="ECO:0000256" key="3">
    <source>
        <dbReference type="ARBA" id="ARBA00012196"/>
    </source>
</evidence>
<gene>
    <name evidence="14" type="ORF">Ocin01_03751</name>
</gene>
<evidence type="ECO:0000256" key="9">
    <source>
        <dbReference type="ARBA" id="ARBA00026232"/>
    </source>
</evidence>
<evidence type="ECO:0000256" key="1">
    <source>
        <dbReference type="ARBA" id="ARBA00004240"/>
    </source>
</evidence>
<evidence type="ECO:0000256" key="4">
    <source>
        <dbReference type="ARBA" id="ARBA00022679"/>
    </source>
</evidence>
<evidence type="ECO:0000256" key="12">
    <source>
        <dbReference type="ARBA" id="ARBA00048647"/>
    </source>
</evidence>
<name>A0A1D2ND79_ORCCI</name>
<dbReference type="PANTHER" id="PTHR13398:SF0">
    <property type="entry name" value="GDP-FUCOSE PROTEIN O-FUCOSYLTRANSFERASE 2"/>
    <property type="match status" value="1"/>
</dbReference>
<dbReference type="EC" id="2.4.1.221" evidence="3"/>
<dbReference type="CDD" id="cd11298">
    <property type="entry name" value="O-FucT-2"/>
    <property type="match status" value="1"/>
</dbReference>
<comment type="similarity">
    <text evidence="8">Belongs to the glycosyltransferase 68 family.</text>
</comment>
<keyword evidence="7" id="KW-0119">Carbohydrate metabolism</keyword>
<dbReference type="InterPro" id="IPR045130">
    <property type="entry name" value="OFUT2-like"/>
</dbReference>
<evidence type="ECO:0000256" key="8">
    <source>
        <dbReference type="ARBA" id="ARBA00025803"/>
    </source>
</evidence>